<dbReference type="AlphaFoldDB" id="A0A517Y3H3"/>
<dbReference type="PANTHER" id="PTHR43293">
    <property type="entry name" value="ACETATE COA-TRANSFERASE YDIF"/>
    <property type="match status" value="1"/>
</dbReference>
<dbReference type="PANTHER" id="PTHR43293:SF3">
    <property type="entry name" value="CHOLESTEROL RING-CLEAVING HYDROLASE IPDB SUBUNIT"/>
    <property type="match status" value="1"/>
</dbReference>
<dbReference type="InterPro" id="IPR037171">
    <property type="entry name" value="NagB/RpiA_transferase-like"/>
</dbReference>
<gene>
    <name evidence="1" type="primary">catJ</name>
    <name evidence="1" type="ORF">ETAA1_62820</name>
</gene>
<dbReference type="EC" id="2.8.3.6" evidence="1"/>
<name>A0A517Y3H3_9BACT</name>
<dbReference type="Pfam" id="PF01144">
    <property type="entry name" value="CoA_trans"/>
    <property type="match status" value="1"/>
</dbReference>
<reference evidence="1 2" key="1">
    <citation type="submission" date="2019-02" db="EMBL/GenBank/DDBJ databases">
        <title>Deep-cultivation of Planctomycetes and their phenomic and genomic characterization uncovers novel biology.</title>
        <authorList>
            <person name="Wiegand S."/>
            <person name="Jogler M."/>
            <person name="Boedeker C."/>
            <person name="Pinto D."/>
            <person name="Vollmers J."/>
            <person name="Rivas-Marin E."/>
            <person name="Kohn T."/>
            <person name="Peeters S.H."/>
            <person name="Heuer A."/>
            <person name="Rast P."/>
            <person name="Oberbeckmann S."/>
            <person name="Bunk B."/>
            <person name="Jeske O."/>
            <person name="Meyerdierks A."/>
            <person name="Storesund J.E."/>
            <person name="Kallscheuer N."/>
            <person name="Luecker S."/>
            <person name="Lage O.M."/>
            <person name="Pohl T."/>
            <person name="Merkel B.J."/>
            <person name="Hornburger P."/>
            <person name="Mueller R.-W."/>
            <person name="Bruemmer F."/>
            <person name="Labrenz M."/>
            <person name="Spormann A.M."/>
            <person name="Op den Camp H."/>
            <person name="Overmann J."/>
            <person name="Amann R."/>
            <person name="Jetten M.S.M."/>
            <person name="Mascher T."/>
            <person name="Medema M.H."/>
            <person name="Devos D.P."/>
            <person name="Kaster A.-K."/>
            <person name="Ovreas L."/>
            <person name="Rohde M."/>
            <person name="Galperin M.Y."/>
            <person name="Jogler C."/>
        </authorList>
    </citation>
    <scope>NUCLEOTIDE SEQUENCE [LARGE SCALE GENOMIC DNA]</scope>
    <source>
        <strain evidence="1 2">ETA_A1</strain>
    </source>
</reference>
<keyword evidence="2" id="KW-1185">Reference proteome</keyword>
<accession>A0A517Y3H3</accession>
<dbReference type="SUPFAM" id="SSF100950">
    <property type="entry name" value="NagB/RpiA/CoA transferase-like"/>
    <property type="match status" value="1"/>
</dbReference>
<dbReference type="EMBL" id="CP036273">
    <property type="protein sequence ID" value="QDU24268.1"/>
    <property type="molecule type" value="Genomic_DNA"/>
</dbReference>
<dbReference type="InterPro" id="IPR004165">
    <property type="entry name" value="CoA_trans_fam_I"/>
</dbReference>
<protein>
    <submittedName>
        <fullName evidence="1">3-oxoadipate CoA-transferase subunit B</fullName>
        <ecNumber evidence="1">2.8.3.6</ecNumber>
    </submittedName>
</protein>
<dbReference type="KEGG" id="uli:ETAA1_62820"/>
<organism evidence="1 2">
    <name type="scientific">Urbifossiella limnaea</name>
    <dbReference type="NCBI Taxonomy" id="2528023"/>
    <lineage>
        <taxon>Bacteria</taxon>
        <taxon>Pseudomonadati</taxon>
        <taxon>Planctomycetota</taxon>
        <taxon>Planctomycetia</taxon>
        <taxon>Gemmatales</taxon>
        <taxon>Gemmataceae</taxon>
        <taxon>Urbifossiella</taxon>
    </lineage>
</organism>
<keyword evidence="1" id="KW-0808">Transferase</keyword>
<sequence length="257" mass="27383">MPYTPTELMICAAARELEDGTTVAVGTGVPCAAAMLAQRTHAPNLVIMFESGSLAPQLPTMPVSVGDSTTQQRALMVTSMADVMQFCQRGMVDATFLSGAQIDPYGNLNSTMIGTDYARPKVRLPGSGGANDLASFCWKTLILLKHDAKKFVPKLDFLTTPGYLTGPGAREAAGLPANTGPARVITDLCVLDFADDTKRMRVRSLHPGVTLEQVRAATGFELPACDPLGTTPAPTDRELTLLRTEVDPNRYILGRAG</sequence>
<dbReference type="SMART" id="SM00882">
    <property type="entry name" value="CoA_trans"/>
    <property type="match status" value="1"/>
</dbReference>
<dbReference type="GO" id="GO:0047569">
    <property type="term" value="F:3-oxoadipate CoA-transferase activity"/>
    <property type="evidence" value="ECO:0007669"/>
    <property type="project" value="UniProtKB-EC"/>
</dbReference>
<dbReference type="Gene3D" id="3.40.1080.10">
    <property type="entry name" value="Glutaconate Coenzyme A-transferase"/>
    <property type="match status" value="1"/>
</dbReference>
<dbReference type="RefSeq" id="WP_202920542.1">
    <property type="nucleotide sequence ID" value="NZ_CP036273.1"/>
</dbReference>
<evidence type="ECO:0000313" key="2">
    <source>
        <dbReference type="Proteomes" id="UP000319576"/>
    </source>
</evidence>
<dbReference type="Proteomes" id="UP000319576">
    <property type="component" value="Chromosome"/>
</dbReference>
<evidence type="ECO:0000313" key="1">
    <source>
        <dbReference type="EMBL" id="QDU24268.1"/>
    </source>
</evidence>
<proteinExistence type="predicted"/>